<feature type="domain" description="Transposase IS66 zinc-finger binding" evidence="3">
    <location>
        <begin position="142"/>
        <end position="185"/>
    </location>
</feature>
<dbReference type="Pfam" id="PF13007">
    <property type="entry name" value="LZ_Tnp_IS66"/>
    <property type="match status" value="1"/>
</dbReference>
<evidence type="ECO:0000313" key="6">
    <source>
        <dbReference type="Proteomes" id="UP000324233"/>
    </source>
</evidence>
<dbReference type="Pfam" id="PF13005">
    <property type="entry name" value="zf-IS66"/>
    <property type="match status" value="1"/>
</dbReference>
<dbReference type="PANTHER" id="PTHR33678">
    <property type="entry name" value="BLL1576 PROTEIN"/>
    <property type="match status" value="1"/>
</dbReference>
<evidence type="ECO:0000256" key="1">
    <source>
        <dbReference type="SAM" id="MobiDB-lite"/>
    </source>
</evidence>
<dbReference type="PANTHER" id="PTHR33678:SF1">
    <property type="entry name" value="BLL1576 PROTEIN"/>
    <property type="match status" value="1"/>
</dbReference>
<proteinExistence type="predicted"/>
<dbReference type="Proteomes" id="UP000324233">
    <property type="component" value="Chromosome"/>
</dbReference>
<sequence>MIDGMSDAPLIPIPDDPEECRRLLLESLRRIGELERVLDATAADYGDLQRRYAEQAESLALLRRYLFGPRRERVADDPGQGHLFGLGDAAIERDSLDAPEPDGPAAGEPATKAPRRPRPSRPRASLDHLPHVRIEHDLPEAEKSCPCFGGMKRRIGEDTSRELEFIPAKLEVRVHVLPKYACPRCKGGVAAPPVPTKPVPGGIAGAGLVSFVLVSKFADHLPLYRLEDILFRHGVALSRGTLCDWVRNAADLLRPLADLQRERVLGTDLIWTDDTFVTALGGDRPGSTKAWFWAYIGGAEAPYAVYDFTMSRERDGPATFLKGYRGYLQADAYGGYDGIYAGSDGAIAEVACWAHARRKFFEARSNAPAEANRILEWVRRLYDIEDRGRELAAEDRRSLRRRESVPILDRIEAYVDELRPRALPKSALGKALTYARNQRAALRRYVEDGRLTIDNNASERVLRLQAIGRKNWLFLGSEAAGPRAAVLFTILAGAKRHRLEPWAYLREVLLHLAAGEADLESLLPDRWAAAHPEHVLEHRLEESRQRAARQKAIRDRRRAGRPRRD</sequence>
<dbReference type="EMBL" id="CP042997">
    <property type="protein sequence ID" value="QEH35387.1"/>
    <property type="molecule type" value="Genomic_DNA"/>
</dbReference>
<protein>
    <submittedName>
        <fullName evidence="5">Transposase IS66 family protein</fullName>
    </submittedName>
</protein>
<keyword evidence="6" id="KW-1185">Reference proteome</keyword>
<feature type="domain" description="Transposase TnpC homeodomain" evidence="4">
    <location>
        <begin position="57"/>
        <end position="134"/>
    </location>
</feature>
<dbReference type="InterPro" id="IPR004291">
    <property type="entry name" value="Transposase_IS66_central"/>
</dbReference>
<evidence type="ECO:0000259" key="3">
    <source>
        <dbReference type="Pfam" id="PF13005"/>
    </source>
</evidence>
<evidence type="ECO:0000259" key="4">
    <source>
        <dbReference type="Pfam" id="PF13007"/>
    </source>
</evidence>
<dbReference type="AlphaFoldDB" id="A0A5B9W533"/>
<dbReference type="InterPro" id="IPR024463">
    <property type="entry name" value="Transposase_TnpC_homeodom"/>
</dbReference>
<accession>A0A5B9W533</accession>
<gene>
    <name evidence="5" type="ORF">OJF2_39390</name>
</gene>
<feature type="region of interest" description="Disordered" evidence="1">
    <location>
        <begin position="540"/>
        <end position="565"/>
    </location>
</feature>
<dbReference type="KEGG" id="agv:OJF2_39390"/>
<reference evidence="5 6" key="1">
    <citation type="submission" date="2019-08" db="EMBL/GenBank/DDBJ databases">
        <title>Deep-cultivation of Planctomycetes and their phenomic and genomic characterization uncovers novel biology.</title>
        <authorList>
            <person name="Wiegand S."/>
            <person name="Jogler M."/>
            <person name="Boedeker C."/>
            <person name="Pinto D."/>
            <person name="Vollmers J."/>
            <person name="Rivas-Marin E."/>
            <person name="Kohn T."/>
            <person name="Peeters S.H."/>
            <person name="Heuer A."/>
            <person name="Rast P."/>
            <person name="Oberbeckmann S."/>
            <person name="Bunk B."/>
            <person name="Jeske O."/>
            <person name="Meyerdierks A."/>
            <person name="Storesund J.E."/>
            <person name="Kallscheuer N."/>
            <person name="Luecker S."/>
            <person name="Lage O.M."/>
            <person name="Pohl T."/>
            <person name="Merkel B.J."/>
            <person name="Hornburger P."/>
            <person name="Mueller R.-W."/>
            <person name="Bruemmer F."/>
            <person name="Labrenz M."/>
            <person name="Spormann A.M."/>
            <person name="Op den Camp H."/>
            <person name="Overmann J."/>
            <person name="Amann R."/>
            <person name="Jetten M.S.M."/>
            <person name="Mascher T."/>
            <person name="Medema M.H."/>
            <person name="Devos D.P."/>
            <person name="Kaster A.-K."/>
            <person name="Ovreas L."/>
            <person name="Rohde M."/>
            <person name="Galperin M.Y."/>
            <person name="Jogler C."/>
        </authorList>
    </citation>
    <scope>NUCLEOTIDE SEQUENCE [LARGE SCALE GENOMIC DNA]</scope>
    <source>
        <strain evidence="5 6">OJF2</strain>
    </source>
</reference>
<dbReference type="InterPro" id="IPR052344">
    <property type="entry name" value="Transposase-related"/>
</dbReference>
<feature type="compositionally biased region" description="Basic residues" evidence="1">
    <location>
        <begin position="546"/>
        <end position="565"/>
    </location>
</feature>
<evidence type="ECO:0000259" key="2">
    <source>
        <dbReference type="Pfam" id="PF03050"/>
    </source>
</evidence>
<name>A0A5B9W533_9BACT</name>
<feature type="domain" description="Transposase IS66 central" evidence="2">
    <location>
        <begin position="202"/>
        <end position="481"/>
    </location>
</feature>
<dbReference type="NCBIfam" id="NF033517">
    <property type="entry name" value="transpos_IS66"/>
    <property type="match status" value="1"/>
</dbReference>
<organism evidence="5 6">
    <name type="scientific">Aquisphaera giovannonii</name>
    <dbReference type="NCBI Taxonomy" id="406548"/>
    <lineage>
        <taxon>Bacteria</taxon>
        <taxon>Pseudomonadati</taxon>
        <taxon>Planctomycetota</taxon>
        <taxon>Planctomycetia</taxon>
        <taxon>Isosphaerales</taxon>
        <taxon>Isosphaeraceae</taxon>
        <taxon>Aquisphaera</taxon>
    </lineage>
</organism>
<evidence type="ECO:0000313" key="5">
    <source>
        <dbReference type="EMBL" id="QEH35387.1"/>
    </source>
</evidence>
<dbReference type="InterPro" id="IPR024474">
    <property type="entry name" value="Znf_dom_IS66"/>
</dbReference>
<feature type="region of interest" description="Disordered" evidence="1">
    <location>
        <begin position="94"/>
        <end position="128"/>
    </location>
</feature>
<dbReference type="Pfam" id="PF03050">
    <property type="entry name" value="DDE_Tnp_IS66"/>
    <property type="match status" value="1"/>
</dbReference>